<keyword evidence="4" id="KW-0249">Electron transport</keyword>
<dbReference type="GO" id="GO:0051539">
    <property type="term" value="F:4 iron, 4 sulfur cluster binding"/>
    <property type="evidence" value="ECO:0007669"/>
    <property type="project" value="UniProtKB-KW"/>
</dbReference>
<dbReference type="Proteomes" id="UP000219331">
    <property type="component" value="Unassembled WGS sequence"/>
</dbReference>
<dbReference type="PANTHER" id="PTHR30176:SF3">
    <property type="entry name" value="FERREDOXIN-TYPE PROTEIN NAPH"/>
    <property type="match status" value="1"/>
</dbReference>
<dbReference type="Gene3D" id="2.60.40.10">
    <property type="entry name" value="Immunoglobulins"/>
    <property type="match status" value="1"/>
</dbReference>
<dbReference type="OrthoDB" id="9811700at2"/>
<organism evidence="9 10">
    <name type="scientific">Stappia indica</name>
    <dbReference type="NCBI Taxonomy" id="538381"/>
    <lineage>
        <taxon>Bacteria</taxon>
        <taxon>Pseudomonadati</taxon>
        <taxon>Pseudomonadota</taxon>
        <taxon>Alphaproteobacteria</taxon>
        <taxon>Hyphomicrobiales</taxon>
        <taxon>Stappiaceae</taxon>
        <taxon>Stappia</taxon>
    </lineage>
</organism>
<proteinExistence type="predicted"/>
<dbReference type="InterPro" id="IPR014116">
    <property type="entry name" value="Cyt_c_oxidase_cbb3_FixG"/>
</dbReference>
<sequence length="485" mass="52077">MTFHPTTLHRKPGIGAAPAIGPGQPVVPQSVSGRFRRLKWAAVGLCLALYYVLPFLRYDRGPGQPGQAILFDLAQLRFHLAGLELRPQELYLLTGLLVLATIVLVLSNVVAGRIWCGFFCPQTVWADLFLWVERQLEGDRRERLRQLYLPMTAARALRKGIKHVIWLAIAAGTGGAFALYFADAPTLLRDIFTGNASSVAYGAVLTLTLTTYALAGFAREKMCTYMCPWPRLQGAVWDAEAFGVAYRDYRGEARMSAKKAAAARASGLPAGDCVDCMACVNVCPMGIDIREGPNLACINCGLCVDACDTTMQKLDRPCGLIDYESWTNIERGRKGEARVPVRVVRAKTAALALAGLATAVAIVAVVATRATLSLSVAHERNPVAVELSDGRVRNAYEIRVSHVAGAGGTVMLGIEGEAAGHAELRTAGNVDPQAEGIAVLLDERGSRRLRVTVTAEPSAAGPITFRLADPVSGESVTASDFFKIP</sequence>
<dbReference type="RefSeq" id="WP_097176434.1">
    <property type="nucleotide sequence ID" value="NZ_OBML01000014.1"/>
</dbReference>
<dbReference type="PROSITE" id="PS51379">
    <property type="entry name" value="4FE4S_FER_2"/>
    <property type="match status" value="1"/>
</dbReference>
<feature type="transmembrane region" description="Helical" evidence="7">
    <location>
        <begin position="90"/>
        <end position="111"/>
    </location>
</feature>
<dbReference type="STRING" id="538381.GCA_001696535_00413"/>
<evidence type="ECO:0000256" key="7">
    <source>
        <dbReference type="SAM" id="Phobius"/>
    </source>
</evidence>
<evidence type="ECO:0000256" key="5">
    <source>
        <dbReference type="ARBA" id="ARBA00023004"/>
    </source>
</evidence>
<protein>
    <submittedName>
        <fullName evidence="9">Cytochrome c oxidase accessory protein FixG</fullName>
    </submittedName>
</protein>
<gene>
    <name evidence="9" type="ORF">SAMN05421512_11422</name>
</gene>
<evidence type="ECO:0000256" key="4">
    <source>
        <dbReference type="ARBA" id="ARBA00022982"/>
    </source>
</evidence>
<keyword evidence="10" id="KW-1185">Reference proteome</keyword>
<keyword evidence="7" id="KW-1133">Transmembrane helix</keyword>
<dbReference type="Pfam" id="PF13746">
    <property type="entry name" value="Fer4_18"/>
    <property type="match status" value="1"/>
</dbReference>
<reference evidence="9 10" key="1">
    <citation type="submission" date="2017-08" db="EMBL/GenBank/DDBJ databases">
        <authorList>
            <person name="de Groot N.N."/>
        </authorList>
    </citation>
    <scope>NUCLEOTIDE SEQUENCE [LARGE SCALE GENOMIC DNA]</scope>
    <source>
        <strain evidence="9 10">USBA 352</strain>
    </source>
</reference>
<keyword evidence="6" id="KW-0411">Iron-sulfur</keyword>
<dbReference type="AlphaFoldDB" id="A0A285TPT2"/>
<dbReference type="PANTHER" id="PTHR30176">
    <property type="entry name" value="FERREDOXIN-TYPE PROTEIN NAPH"/>
    <property type="match status" value="1"/>
</dbReference>
<evidence type="ECO:0000313" key="9">
    <source>
        <dbReference type="EMBL" id="SOC25263.1"/>
    </source>
</evidence>
<keyword evidence="2" id="KW-0004">4Fe-4S</keyword>
<feature type="transmembrane region" description="Helical" evidence="7">
    <location>
        <begin position="348"/>
        <end position="367"/>
    </location>
</feature>
<keyword evidence="5" id="KW-0408">Iron</keyword>
<accession>A0A285TPT2</accession>
<evidence type="ECO:0000256" key="3">
    <source>
        <dbReference type="ARBA" id="ARBA00022723"/>
    </source>
</evidence>
<dbReference type="NCBIfam" id="TIGR02745">
    <property type="entry name" value="ccoG_rdxA_fixG"/>
    <property type="match status" value="1"/>
</dbReference>
<dbReference type="InterPro" id="IPR017900">
    <property type="entry name" value="4Fe4S_Fe_S_CS"/>
</dbReference>
<dbReference type="GO" id="GO:0046872">
    <property type="term" value="F:metal ion binding"/>
    <property type="evidence" value="ECO:0007669"/>
    <property type="project" value="UniProtKB-KW"/>
</dbReference>
<keyword evidence="7" id="KW-0812">Transmembrane</keyword>
<keyword evidence="1" id="KW-0813">Transport</keyword>
<dbReference type="InterPro" id="IPR013783">
    <property type="entry name" value="Ig-like_fold"/>
</dbReference>
<feature type="transmembrane region" description="Helical" evidence="7">
    <location>
        <begin position="198"/>
        <end position="218"/>
    </location>
</feature>
<name>A0A285TPT2_9HYPH</name>
<evidence type="ECO:0000256" key="1">
    <source>
        <dbReference type="ARBA" id="ARBA00022448"/>
    </source>
</evidence>
<dbReference type="InterPro" id="IPR051684">
    <property type="entry name" value="Electron_Trans/Redox"/>
</dbReference>
<evidence type="ECO:0000313" key="10">
    <source>
        <dbReference type="Proteomes" id="UP000219331"/>
    </source>
</evidence>
<keyword evidence="3" id="KW-0479">Metal-binding</keyword>
<dbReference type="SUPFAM" id="SSF54862">
    <property type="entry name" value="4Fe-4S ferredoxins"/>
    <property type="match status" value="1"/>
</dbReference>
<dbReference type="GO" id="GO:0005886">
    <property type="term" value="C:plasma membrane"/>
    <property type="evidence" value="ECO:0007669"/>
    <property type="project" value="TreeGrafter"/>
</dbReference>
<dbReference type="InterPro" id="IPR017896">
    <property type="entry name" value="4Fe4S_Fe-S-bd"/>
</dbReference>
<dbReference type="Pfam" id="PF12801">
    <property type="entry name" value="Fer4_5"/>
    <property type="match status" value="1"/>
</dbReference>
<keyword evidence="7" id="KW-0472">Membrane</keyword>
<feature type="transmembrane region" description="Helical" evidence="7">
    <location>
        <begin position="164"/>
        <end position="182"/>
    </location>
</feature>
<feature type="domain" description="4Fe-4S ferredoxin-type" evidence="8">
    <location>
        <begin position="285"/>
        <end position="317"/>
    </location>
</feature>
<dbReference type="PROSITE" id="PS00198">
    <property type="entry name" value="4FE4S_FER_1"/>
    <property type="match status" value="1"/>
</dbReference>
<dbReference type="InterPro" id="IPR032879">
    <property type="entry name" value="FixG_C"/>
</dbReference>
<evidence type="ECO:0000259" key="8">
    <source>
        <dbReference type="PROSITE" id="PS51379"/>
    </source>
</evidence>
<evidence type="ECO:0000256" key="2">
    <source>
        <dbReference type="ARBA" id="ARBA00022485"/>
    </source>
</evidence>
<dbReference type="Pfam" id="PF11614">
    <property type="entry name" value="FixG_C"/>
    <property type="match status" value="1"/>
</dbReference>
<dbReference type="EMBL" id="OBML01000014">
    <property type="protein sequence ID" value="SOC25263.1"/>
    <property type="molecule type" value="Genomic_DNA"/>
</dbReference>
<evidence type="ECO:0000256" key="6">
    <source>
        <dbReference type="ARBA" id="ARBA00023014"/>
    </source>
</evidence>
<feature type="transmembrane region" description="Helical" evidence="7">
    <location>
        <begin position="38"/>
        <end position="56"/>
    </location>
</feature>